<reference evidence="2" key="1">
    <citation type="journal article" date="2020" name="Stud. Mycol.">
        <title>101 Dothideomycetes genomes: a test case for predicting lifestyles and emergence of pathogens.</title>
        <authorList>
            <person name="Haridas S."/>
            <person name="Albert R."/>
            <person name="Binder M."/>
            <person name="Bloem J."/>
            <person name="Labutti K."/>
            <person name="Salamov A."/>
            <person name="Andreopoulos B."/>
            <person name="Baker S."/>
            <person name="Barry K."/>
            <person name="Bills G."/>
            <person name="Bluhm B."/>
            <person name="Cannon C."/>
            <person name="Castanera R."/>
            <person name="Culley D."/>
            <person name="Daum C."/>
            <person name="Ezra D."/>
            <person name="Gonzalez J."/>
            <person name="Henrissat B."/>
            <person name="Kuo A."/>
            <person name="Liang C."/>
            <person name="Lipzen A."/>
            <person name="Lutzoni F."/>
            <person name="Magnuson J."/>
            <person name="Mondo S."/>
            <person name="Nolan M."/>
            <person name="Ohm R."/>
            <person name="Pangilinan J."/>
            <person name="Park H.-J."/>
            <person name="Ramirez L."/>
            <person name="Alfaro M."/>
            <person name="Sun H."/>
            <person name="Tritt A."/>
            <person name="Yoshinaga Y."/>
            <person name="Zwiers L.-H."/>
            <person name="Turgeon B."/>
            <person name="Goodwin S."/>
            <person name="Spatafora J."/>
            <person name="Crous P."/>
            <person name="Grigoriev I."/>
        </authorList>
    </citation>
    <scope>NUCLEOTIDE SEQUENCE</scope>
    <source>
        <strain evidence="2">CBS 113389</strain>
    </source>
</reference>
<dbReference type="InterPro" id="IPR046985">
    <property type="entry name" value="IP5"/>
</dbReference>
<dbReference type="InterPro" id="IPR000300">
    <property type="entry name" value="IPPc"/>
</dbReference>
<dbReference type="GeneID" id="54473912"/>
<dbReference type="Pfam" id="PF22669">
    <property type="entry name" value="Exo_endo_phos2"/>
    <property type="match status" value="1"/>
</dbReference>
<accession>A0A6A6PZB6</accession>
<gene>
    <name evidence="2" type="ORF">BDY17DRAFT_292948</name>
</gene>
<dbReference type="Proteomes" id="UP000799767">
    <property type="component" value="Unassembled WGS sequence"/>
</dbReference>
<dbReference type="RefSeq" id="XP_033591678.1">
    <property type="nucleotide sequence ID" value="XM_033732910.1"/>
</dbReference>
<dbReference type="AlphaFoldDB" id="A0A6A6PZB6"/>
<dbReference type="SUPFAM" id="SSF56219">
    <property type="entry name" value="DNase I-like"/>
    <property type="match status" value="1"/>
</dbReference>
<dbReference type="PANTHER" id="PTHR11200">
    <property type="entry name" value="INOSITOL 5-PHOSPHATASE"/>
    <property type="match status" value="1"/>
</dbReference>
<organism evidence="2 3">
    <name type="scientific">Neohortaea acidophila</name>
    <dbReference type="NCBI Taxonomy" id="245834"/>
    <lineage>
        <taxon>Eukaryota</taxon>
        <taxon>Fungi</taxon>
        <taxon>Dikarya</taxon>
        <taxon>Ascomycota</taxon>
        <taxon>Pezizomycotina</taxon>
        <taxon>Dothideomycetes</taxon>
        <taxon>Dothideomycetidae</taxon>
        <taxon>Mycosphaerellales</taxon>
        <taxon>Teratosphaeriaceae</taxon>
        <taxon>Neohortaea</taxon>
    </lineage>
</organism>
<protein>
    <submittedName>
        <fullName evidence="2">Putative inositol 5-phosphatase</fullName>
    </submittedName>
</protein>
<feature type="domain" description="Inositol polyphosphate-related phosphatase" evidence="1">
    <location>
        <begin position="2"/>
        <end position="364"/>
    </location>
</feature>
<dbReference type="OrthoDB" id="62798at2759"/>
<evidence type="ECO:0000313" key="2">
    <source>
        <dbReference type="EMBL" id="KAF2485109.1"/>
    </source>
</evidence>
<keyword evidence="3" id="KW-1185">Reference proteome</keyword>
<dbReference type="EMBL" id="MU001633">
    <property type="protein sequence ID" value="KAF2485109.1"/>
    <property type="molecule type" value="Genomic_DNA"/>
</dbReference>
<evidence type="ECO:0000313" key="3">
    <source>
        <dbReference type="Proteomes" id="UP000799767"/>
    </source>
</evidence>
<dbReference type="Gene3D" id="3.60.10.10">
    <property type="entry name" value="Endonuclease/exonuclease/phosphatase"/>
    <property type="match status" value="1"/>
</dbReference>
<dbReference type="GO" id="GO:0046856">
    <property type="term" value="P:phosphatidylinositol dephosphorylation"/>
    <property type="evidence" value="ECO:0007669"/>
    <property type="project" value="InterPro"/>
</dbReference>
<dbReference type="InterPro" id="IPR036691">
    <property type="entry name" value="Endo/exonu/phosph_ase_sf"/>
</dbReference>
<dbReference type="PANTHER" id="PTHR11200:SF286">
    <property type="entry name" value="5-PHOSPHATASE, PUTATIVE (AFU_ORTHOLOGUE AFUA_5G07600)-RELATED"/>
    <property type="match status" value="1"/>
</dbReference>
<sequence>MAELNCYLMTFNCGRTLVDTNFFAAHFFHGLQTNLPPDFIVLCLEEIAPIAQSFLGGSFLTPYFTRLTTTIHVAAAQRFELEDEYVRVLVRNVGMTALMVFARKSVVEKIQWMETAGVGVGVWDMGNKGAVGARLGLQMTDGGEQTVVTFVAAHLAPMEDAWPQRNEDWKKICEALVFGKDEIENPTRSHDGAETEPLLQASSDSTSCLFSPISHIYFSGDLNYRTSDTPPPKVADTDNWPQPVDSVDDIHHYGHFLENDQLTRERRKGNTLHHLAESEIAFPPTYKYSGTAQKNATRAGLKQEVNEDSAWLWATHRFPSWCDRILYLEAAPPTVRSYTALPVQPTSDHRPVVLSFAIPLQPLPKTAQNIEAPFPIKKDWKEARAAARRYELIVGFAAYLSLTWEGEALLAGTFIGLLGGYVALRALIGS</sequence>
<evidence type="ECO:0000259" key="1">
    <source>
        <dbReference type="SMART" id="SM00128"/>
    </source>
</evidence>
<name>A0A6A6PZB6_9PEZI</name>
<dbReference type="SMART" id="SM00128">
    <property type="entry name" value="IPPc"/>
    <property type="match status" value="1"/>
</dbReference>
<dbReference type="GO" id="GO:0004439">
    <property type="term" value="F:phosphatidylinositol-4,5-bisphosphate 5-phosphatase activity"/>
    <property type="evidence" value="ECO:0007669"/>
    <property type="project" value="TreeGrafter"/>
</dbReference>
<proteinExistence type="predicted"/>